<reference evidence="3 4" key="1">
    <citation type="submission" date="2016-10" db="EMBL/GenBank/DDBJ databases">
        <authorList>
            <person name="Cai Z."/>
        </authorList>
    </citation>
    <scope>NUCLEOTIDE SEQUENCE [LARGE SCALE GENOMIC DNA]</scope>
</reference>
<protein>
    <submittedName>
        <fullName evidence="3">Uncharacterized protein</fullName>
    </submittedName>
</protein>
<dbReference type="AlphaFoldDB" id="A0A383WCF6"/>
<evidence type="ECO:0000256" key="1">
    <source>
        <dbReference type="SAM" id="SignalP"/>
    </source>
</evidence>
<keyword evidence="1" id="KW-0732">Signal</keyword>
<feature type="signal peptide" evidence="1">
    <location>
        <begin position="1"/>
        <end position="24"/>
    </location>
</feature>
<keyword evidence="4" id="KW-1185">Reference proteome</keyword>
<gene>
    <name evidence="3" type="ORF">BQ4739_LOCUS15032</name>
    <name evidence="2" type="ORF">BQ4739_LOCUS1897</name>
</gene>
<organism evidence="3 4">
    <name type="scientific">Tetradesmus obliquus</name>
    <name type="common">Green alga</name>
    <name type="synonym">Acutodesmus obliquus</name>
    <dbReference type="NCBI Taxonomy" id="3088"/>
    <lineage>
        <taxon>Eukaryota</taxon>
        <taxon>Viridiplantae</taxon>
        <taxon>Chlorophyta</taxon>
        <taxon>core chlorophytes</taxon>
        <taxon>Chlorophyceae</taxon>
        <taxon>CS clade</taxon>
        <taxon>Sphaeropleales</taxon>
        <taxon>Scenedesmaceae</taxon>
        <taxon>Tetradesmus</taxon>
    </lineage>
</organism>
<dbReference type="EMBL" id="FNXT01001219">
    <property type="protein sequence ID" value="SZX74714.1"/>
    <property type="molecule type" value="Genomic_DNA"/>
</dbReference>
<feature type="chain" id="PRO_5033787242" evidence="1">
    <location>
        <begin position="25"/>
        <end position="334"/>
    </location>
</feature>
<evidence type="ECO:0000313" key="4">
    <source>
        <dbReference type="Proteomes" id="UP000256970"/>
    </source>
</evidence>
<evidence type="ECO:0000313" key="3">
    <source>
        <dbReference type="EMBL" id="SZX74714.1"/>
    </source>
</evidence>
<sequence>MAGHYHAAAMLALLALICAPLASANGPPQLDLARWNRAYKYTAKQVPAALLSQSNAAMYDGGSASHDNYVEPMFPLQGYDVQRQCKGPKAAVNPVQAKLGTCQYKPNKDGTFTYWEKQPGDWSRLSNCYCYALDTFKGGWCQPGAASGVPLEQNSMTCAQLKKAVLADGAVEVTRKVALNSQPAAGHFIAMFLRPQSSCNFVRCQPDFHFLRKDANGLWSQKGGESPATNRDAQGQLIKDPQAAKLQGQYTQMCGYFRVEPAKMKIGTIPVPNMINNGLNKWRSKNLQVSVEPLQYNAEVDAADAATDYAMLQQQMFALQRSGRKLLVQKPQLS</sequence>
<dbReference type="STRING" id="3088.A0A383WCF6"/>
<dbReference type="Proteomes" id="UP000256970">
    <property type="component" value="Unassembled WGS sequence"/>
</dbReference>
<proteinExistence type="predicted"/>
<accession>A0A383WCF6</accession>
<name>A0A383WCF6_TETOB</name>
<dbReference type="EMBL" id="FNXT01000141">
    <property type="protein sequence ID" value="SZX61401.1"/>
    <property type="molecule type" value="Genomic_DNA"/>
</dbReference>
<evidence type="ECO:0000313" key="2">
    <source>
        <dbReference type="EMBL" id="SZX61401.1"/>
    </source>
</evidence>